<accession>A0A1J4KS59</accession>
<dbReference type="GeneID" id="94833441"/>
<dbReference type="VEuPathDB" id="TrichDB:TRFO_16040"/>
<name>A0A1J4KS59_9EUKA</name>
<dbReference type="RefSeq" id="XP_068366856.1">
    <property type="nucleotide sequence ID" value="XM_068498737.1"/>
</dbReference>
<organism evidence="2 3">
    <name type="scientific">Tritrichomonas foetus</name>
    <dbReference type="NCBI Taxonomy" id="1144522"/>
    <lineage>
        <taxon>Eukaryota</taxon>
        <taxon>Metamonada</taxon>
        <taxon>Parabasalia</taxon>
        <taxon>Tritrichomonadida</taxon>
        <taxon>Tritrichomonadidae</taxon>
        <taxon>Tritrichomonas</taxon>
    </lineage>
</organism>
<proteinExistence type="predicted"/>
<dbReference type="EMBL" id="MLAK01000485">
    <property type="protein sequence ID" value="OHT13720.1"/>
    <property type="molecule type" value="Genomic_DNA"/>
</dbReference>
<protein>
    <submittedName>
        <fullName evidence="2">Uncharacterized protein</fullName>
    </submittedName>
</protein>
<evidence type="ECO:0000313" key="2">
    <source>
        <dbReference type="EMBL" id="OHT13720.1"/>
    </source>
</evidence>
<evidence type="ECO:0000313" key="3">
    <source>
        <dbReference type="Proteomes" id="UP000179807"/>
    </source>
</evidence>
<dbReference type="AlphaFoldDB" id="A0A1J4KS59"/>
<keyword evidence="3" id="KW-1185">Reference proteome</keyword>
<feature type="region of interest" description="Disordered" evidence="1">
    <location>
        <begin position="241"/>
        <end position="266"/>
    </location>
</feature>
<reference evidence="2" key="1">
    <citation type="submission" date="2016-10" db="EMBL/GenBank/DDBJ databases">
        <authorList>
            <person name="Benchimol M."/>
            <person name="Almeida L.G."/>
            <person name="Vasconcelos A.T."/>
            <person name="Perreira-Neves A."/>
            <person name="Rosa I.A."/>
            <person name="Tasca T."/>
            <person name="Bogo M.R."/>
            <person name="de Souza W."/>
        </authorList>
    </citation>
    <scope>NUCLEOTIDE SEQUENCE [LARGE SCALE GENOMIC DNA]</scope>
    <source>
        <strain evidence="2">K</strain>
    </source>
</reference>
<dbReference type="Proteomes" id="UP000179807">
    <property type="component" value="Unassembled WGS sequence"/>
</dbReference>
<sequence length="266" mass="31052">MDEGPIDIRTIPIPEWSARTLSALPNGKWTYFYDKRNNAPVFNYEPYSSGTMQLITHRYPEGLTTGRSFCATKRSEIQDDISNRNYPPRKDVYRRQIFHQNHVDKYTLYKDSKRRERNQQKIYLNPSKSLQSPNDTIRSRSMLSQTFVPSETNVIEELKPVFPESPSLGITKINKKGKNDESKLGLSNEDRLYQTNYERDVFFFYDPSKRKTAPEEQIKHLIEDYKTKKLENITMSRQLHSGTLNLSRKRESALETQTLPNSPSGS</sequence>
<evidence type="ECO:0000256" key="1">
    <source>
        <dbReference type="SAM" id="MobiDB-lite"/>
    </source>
</evidence>
<feature type="compositionally biased region" description="Polar residues" evidence="1">
    <location>
        <begin position="254"/>
        <end position="266"/>
    </location>
</feature>
<gene>
    <name evidence="2" type="ORF">TRFO_16040</name>
</gene>
<comment type="caution">
    <text evidence="2">The sequence shown here is derived from an EMBL/GenBank/DDBJ whole genome shotgun (WGS) entry which is preliminary data.</text>
</comment>